<keyword evidence="1" id="KW-0812">Transmembrane</keyword>
<feature type="transmembrane region" description="Helical" evidence="1">
    <location>
        <begin position="137"/>
        <end position="154"/>
    </location>
</feature>
<organism evidence="3 4">
    <name type="scientific">Arcicella rigui</name>
    <dbReference type="NCBI Taxonomy" id="797020"/>
    <lineage>
        <taxon>Bacteria</taxon>
        <taxon>Pseudomonadati</taxon>
        <taxon>Bacteroidota</taxon>
        <taxon>Cytophagia</taxon>
        <taxon>Cytophagales</taxon>
        <taxon>Flectobacillaceae</taxon>
        <taxon>Arcicella</taxon>
    </lineage>
</organism>
<dbReference type="RefSeq" id="WP_323296544.1">
    <property type="nucleotide sequence ID" value="NZ_JAYFUM010000009.1"/>
</dbReference>
<dbReference type="Pfam" id="PF12158">
    <property type="entry name" value="DUF3592"/>
    <property type="match status" value="1"/>
</dbReference>
<dbReference type="EMBL" id="JAYFUM010000009">
    <property type="protein sequence ID" value="MEA5139382.1"/>
    <property type="molecule type" value="Genomic_DNA"/>
</dbReference>
<feature type="domain" description="DUF3592" evidence="2">
    <location>
        <begin position="57"/>
        <end position="126"/>
    </location>
</feature>
<dbReference type="Proteomes" id="UP001302949">
    <property type="component" value="Unassembled WGS sequence"/>
</dbReference>
<evidence type="ECO:0000259" key="2">
    <source>
        <dbReference type="Pfam" id="PF12158"/>
    </source>
</evidence>
<gene>
    <name evidence="3" type="ORF">VB248_09560</name>
</gene>
<reference evidence="3 4" key="1">
    <citation type="submission" date="2023-12" db="EMBL/GenBank/DDBJ databases">
        <title>Novel species of the genus Arcicella isolated from rivers.</title>
        <authorList>
            <person name="Lu H."/>
        </authorList>
    </citation>
    <scope>NUCLEOTIDE SEQUENCE [LARGE SCALE GENOMIC DNA]</scope>
    <source>
        <strain evidence="3 4">KCTC 23307</strain>
    </source>
</reference>
<keyword evidence="1" id="KW-0472">Membrane</keyword>
<feature type="transmembrane region" description="Helical" evidence="1">
    <location>
        <begin position="26"/>
        <end position="44"/>
    </location>
</feature>
<sequence length="155" mass="17169">MGALLSSILLISGVHGVYEGVPPVVMAGFIIVSGALIFLGVFISQKRRHWFQRSVLTNGEVVEVSKRYERSDKLGQSPIFFPVVSFNVNGRQFKIEADKGMSMLSQVGQTMKVRYNPENPYDSALGERNIPGINPNVFYILGIVLLAVSTMLMFK</sequence>
<keyword evidence="1" id="KW-1133">Transmembrane helix</keyword>
<accession>A0ABU5Q9Q0</accession>
<name>A0ABU5Q9Q0_9BACT</name>
<evidence type="ECO:0000313" key="4">
    <source>
        <dbReference type="Proteomes" id="UP001302949"/>
    </source>
</evidence>
<dbReference type="InterPro" id="IPR021994">
    <property type="entry name" value="DUF3592"/>
</dbReference>
<comment type="caution">
    <text evidence="3">The sequence shown here is derived from an EMBL/GenBank/DDBJ whole genome shotgun (WGS) entry which is preliminary data.</text>
</comment>
<proteinExistence type="predicted"/>
<protein>
    <submittedName>
        <fullName evidence="3">DUF3592 domain-containing protein</fullName>
    </submittedName>
</protein>
<keyword evidence="4" id="KW-1185">Reference proteome</keyword>
<evidence type="ECO:0000256" key="1">
    <source>
        <dbReference type="SAM" id="Phobius"/>
    </source>
</evidence>
<evidence type="ECO:0000313" key="3">
    <source>
        <dbReference type="EMBL" id="MEA5139382.1"/>
    </source>
</evidence>